<organism evidence="3 4">
    <name type="scientific">Amborella trichopoda</name>
    <dbReference type="NCBI Taxonomy" id="13333"/>
    <lineage>
        <taxon>Eukaryota</taxon>
        <taxon>Viridiplantae</taxon>
        <taxon>Streptophyta</taxon>
        <taxon>Embryophyta</taxon>
        <taxon>Tracheophyta</taxon>
        <taxon>Spermatophyta</taxon>
        <taxon>Magnoliopsida</taxon>
        <taxon>Amborellales</taxon>
        <taxon>Amborellaceae</taxon>
        <taxon>Amborella</taxon>
    </lineage>
</organism>
<reference evidence="4" key="1">
    <citation type="journal article" date="2013" name="Science">
        <title>The Amborella genome and the evolution of flowering plants.</title>
        <authorList>
            <consortium name="Amborella Genome Project"/>
        </authorList>
    </citation>
    <scope>NUCLEOTIDE SEQUENCE [LARGE SCALE GENOMIC DNA]</scope>
</reference>
<dbReference type="SUPFAM" id="SSF117839">
    <property type="entry name" value="WWE domain"/>
    <property type="match status" value="1"/>
</dbReference>
<keyword evidence="4" id="KW-1185">Reference proteome</keyword>
<dbReference type="AlphaFoldDB" id="U5CVS0"/>
<sequence length="248" mass="28133">MVMKETGFLRTLGLKREEAEFMTRVKNFTKKSPQSVNSESVGLKSKKPNFKSCRFNGLHCCFGQALLQNYWNFRNSGPPSRLMFFCRGNWSDFSDEAFGSLRGGFMAGKPMVELTIQGSNYLVDFLRMLQIDLRACRQRSIAWIDINNQCFFPKFLITEDITDCDFLPPHIKPESDFRLVNAEGSSARKSDDMGSSVEISATKGKILRNEEVGYAQKASDCLEVTSSYQPETDLHRRETAASPKAWKG</sequence>
<dbReference type="InterPro" id="IPR037197">
    <property type="entry name" value="WWE_dom_sf"/>
</dbReference>
<evidence type="ECO:0000256" key="1">
    <source>
        <dbReference type="SAM" id="MobiDB-lite"/>
    </source>
</evidence>
<dbReference type="InterPro" id="IPR057823">
    <property type="entry name" value="WWE_RCD1"/>
</dbReference>
<dbReference type="PROSITE" id="PS50918">
    <property type="entry name" value="WWE"/>
    <property type="match status" value="1"/>
</dbReference>
<feature type="domain" description="WWE" evidence="2">
    <location>
        <begin position="57"/>
        <end position="143"/>
    </location>
</feature>
<dbReference type="HOGENOM" id="CLU_1121421_0_0_1"/>
<accession>U5CVS0</accession>
<dbReference type="PANTHER" id="PTHR32263:SF19">
    <property type="entry name" value="OS03G0230300 PROTEIN"/>
    <property type="match status" value="1"/>
</dbReference>
<name>U5CVS0_AMBTC</name>
<protein>
    <recommendedName>
        <fullName evidence="2">WWE domain-containing protein</fullName>
    </recommendedName>
</protein>
<dbReference type="PANTHER" id="PTHR32263">
    <property type="entry name" value="INACTIVE POLY [ADP-RIBOSE] POLYMERASE SRO4-RELATED"/>
    <property type="match status" value="1"/>
</dbReference>
<proteinExistence type="predicted"/>
<dbReference type="Proteomes" id="UP000017836">
    <property type="component" value="Unassembled WGS sequence"/>
</dbReference>
<dbReference type="EMBL" id="KI392557">
    <property type="protein sequence ID" value="ERN14219.1"/>
    <property type="molecule type" value="Genomic_DNA"/>
</dbReference>
<gene>
    <name evidence="3" type="ORF">AMTR_s00033p00119410</name>
</gene>
<evidence type="ECO:0000313" key="3">
    <source>
        <dbReference type="EMBL" id="ERN14219.1"/>
    </source>
</evidence>
<dbReference type="InterPro" id="IPR044964">
    <property type="entry name" value="RCD1/SRO1-5"/>
</dbReference>
<dbReference type="Gramene" id="ERN14219">
    <property type="protein sequence ID" value="ERN14219"/>
    <property type="gene ID" value="AMTR_s00033p00119410"/>
</dbReference>
<dbReference type="Pfam" id="PF23467">
    <property type="entry name" value="WWE_5"/>
    <property type="match status" value="1"/>
</dbReference>
<evidence type="ECO:0000313" key="4">
    <source>
        <dbReference type="Proteomes" id="UP000017836"/>
    </source>
</evidence>
<evidence type="ECO:0000259" key="2">
    <source>
        <dbReference type="PROSITE" id="PS50918"/>
    </source>
</evidence>
<dbReference type="InterPro" id="IPR004170">
    <property type="entry name" value="WWE_dom"/>
</dbReference>
<dbReference type="STRING" id="13333.U5CVS0"/>
<feature type="region of interest" description="Disordered" evidence="1">
    <location>
        <begin position="229"/>
        <end position="248"/>
    </location>
</feature>